<organism evidence="1">
    <name type="scientific">Solanum chilense</name>
    <name type="common">Tomato</name>
    <name type="synonym">Lycopersicon chilense</name>
    <dbReference type="NCBI Taxonomy" id="4083"/>
    <lineage>
        <taxon>Eukaryota</taxon>
        <taxon>Viridiplantae</taxon>
        <taxon>Streptophyta</taxon>
        <taxon>Embryophyta</taxon>
        <taxon>Tracheophyta</taxon>
        <taxon>Spermatophyta</taxon>
        <taxon>Magnoliopsida</taxon>
        <taxon>eudicotyledons</taxon>
        <taxon>Gunneridae</taxon>
        <taxon>Pentapetalae</taxon>
        <taxon>asterids</taxon>
        <taxon>lamiids</taxon>
        <taxon>Solanales</taxon>
        <taxon>Solanaceae</taxon>
        <taxon>Solanoideae</taxon>
        <taxon>Solaneae</taxon>
        <taxon>Solanum</taxon>
        <taxon>Solanum subgen. Lycopersicon</taxon>
    </lineage>
</organism>
<dbReference type="EMBL" id="RXGB01000981">
    <property type="protein sequence ID" value="TMX00900.1"/>
    <property type="molecule type" value="Genomic_DNA"/>
</dbReference>
<proteinExistence type="predicted"/>
<gene>
    <name evidence="1" type="ORF">EJD97_025704</name>
</gene>
<comment type="caution">
    <text evidence="1">The sequence shown here is derived from an EMBL/GenBank/DDBJ whole genome shotgun (WGS) entry which is preliminary data.</text>
</comment>
<reference evidence="1" key="1">
    <citation type="submission" date="2019-05" db="EMBL/GenBank/DDBJ databases">
        <title>The de novo reference genome and transcriptome assemblies of the wild tomato species Solanum chilense.</title>
        <authorList>
            <person name="Stam R."/>
            <person name="Nosenko T."/>
            <person name="Hoerger A.C."/>
            <person name="Stephan W."/>
            <person name="Seidel M.A."/>
            <person name="Kuhn J.M.M."/>
            <person name="Haberer G."/>
            <person name="Tellier A."/>
        </authorList>
    </citation>
    <scope>NUCLEOTIDE SEQUENCE</scope>
    <source>
        <tissue evidence="1">Mature leaves</tissue>
    </source>
</reference>
<protein>
    <submittedName>
        <fullName evidence="1">Uncharacterized protein</fullName>
    </submittedName>
</protein>
<feature type="non-terminal residue" evidence="1">
    <location>
        <position position="48"/>
    </location>
</feature>
<accession>A0A6N2C7H5</accession>
<evidence type="ECO:0000313" key="1">
    <source>
        <dbReference type="EMBL" id="TMX00900.1"/>
    </source>
</evidence>
<dbReference type="AlphaFoldDB" id="A0A6N2C7H5"/>
<sequence length="48" mass="5207">MPAAAGWWPELLFLVAFSRKGDEESEGVALPLAGGCWCFVRLSPSPEK</sequence>
<name>A0A6N2C7H5_SOLCI</name>